<evidence type="ECO:0000256" key="12">
    <source>
        <dbReference type="SAM" id="MobiDB-lite"/>
    </source>
</evidence>
<dbReference type="Proteomes" id="UP000237144">
    <property type="component" value="Unassembled WGS sequence"/>
</dbReference>
<evidence type="ECO:0000256" key="8">
    <source>
        <dbReference type="ARBA" id="ARBA00022919"/>
    </source>
</evidence>
<dbReference type="InterPro" id="IPR004839">
    <property type="entry name" value="Aminotransferase_I/II_large"/>
</dbReference>
<dbReference type="EMBL" id="PJQD01000023">
    <property type="protein sequence ID" value="POY74641.1"/>
    <property type="molecule type" value="Genomic_DNA"/>
</dbReference>
<keyword evidence="7" id="KW-0663">Pyridoxal phosphate</keyword>
<comment type="similarity">
    <text evidence="4">Belongs to the class-II pyridoxal-phosphate-dependent aminotransferase family.</text>
</comment>
<comment type="pathway">
    <text evidence="3">Sphingolipid metabolism.</text>
</comment>
<dbReference type="EC" id="2.3.1.50" evidence="5"/>
<keyword evidence="8" id="KW-0746">Sphingolipid metabolism</keyword>
<comment type="caution">
    <text evidence="14">The sequence shown here is derived from an EMBL/GenBank/DDBJ whole genome shotgun (WGS) entry which is preliminary data.</text>
</comment>
<keyword evidence="11" id="KW-0175">Coiled coil</keyword>
<gene>
    <name evidence="14" type="ORF">BMF94_2403</name>
</gene>
<evidence type="ECO:0000256" key="4">
    <source>
        <dbReference type="ARBA" id="ARBA00008392"/>
    </source>
</evidence>
<dbReference type="PANTHER" id="PTHR13693">
    <property type="entry name" value="CLASS II AMINOTRANSFERASE/8-AMINO-7-OXONONANOATE SYNTHASE"/>
    <property type="match status" value="1"/>
</dbReference>
<sequence>MTVTVAAVVATAVPVPVVVQTMATSSPPTATSTSLAAEQLVAALSYSLTRFTDSLSRIPGSSIAWRYLKASHQDDPIRTLLEVLLVFFIVRTYLKGRTKGETSGKNFVKLSEREIDELVHEWQPEPLLPPNAEIPLHPPIILGATGPRPKVIFPQPGQDPHDPENPLSLDQPGKQAINLASANFAGLAANEQINDKAVQALRRYGVGSCGPAGFYGTFDVHLELERDIASFLNVPAAIIYAQAFSCVSSVIPSFCKRGDIIVADRSVNFAIQKGIQISRSTVKWYDHGDYQGLERVLEGIRKEDKKYKRNPTASRRFIVTEGVFENDGSMVDLPKVLELKHKYKYRLILDESWSFGSVGKTGRGVTEYFDVPVTDVDVLTGSMATGLASAGGFCAGSTNVVMHQRINSPASVFSASLPPLLAVTASEAISLLSAPAGSPSHPLSNLPANVAALRAILDPLKTIEIPSAEISPLIHIHVAQSVLDARARSANSGPDGTTSTGKAGRARSHSNVSHPPAALPGTAAGINASGPAGLAQLNQIAALERMQVEQQREEQEELLQEIVDLAAENGVLLTTTKRNWSQEMIEHRPSIRICVTSALTKKEVEKAGAVIKSAVQKVLGKTKK</sequence>
<dbReference type="AlphaFoldDB" id="A0A2S5BD24"/>
<keyword evidence="9" id="KW-0443">Lipid metabolism</keyword>
<evidence type="ECO:0000256" key="10">
    <source>
        <dbReference type="ARBA" id="ARBA00023315"/>
    </source>
</evidence>
<feature type="region of interest" description="Disordered" evidence="12">
    <location>
        <begin position="487"/>
        <end position="525"/>
    </location>
</feature>
<evidence type="ECO:0000256" key="6">
    <source>
        <dbReference type="ARBA" id="ARBA00022679"/>
    </source>
</evidence>
<evidence type="ECO:0000256" key="9">
    <source>
        <dbReference type="ARBA" id="ARBA00023098"/>
    </source>
</evidence>
<dbReference type="InterPro" id="IPR015424">
    <property type="entry name" value="PyrdxlP-dep_Trfase"/>
</dbReference>
<name>A0A2S5BD24_9BASI</name>
<dbReference type="PANTHER" id="PTHR13693:SF2">
    <property type="entry name" value="SERINE PALMITOYLTRANSFERASE 1"/>
    <property type="match status" value="1"/>
</dbReference>
<dbReference type="InterPro" id="IPR050087">
    <property type="entry name" value="AON_synthase_class-II"/>
</dbReference>
<evidence type="ECO:0000259" key="13">
    <source>
        <dbReference type="Pfam" id="PF00155"/>
    </source>
</evidence>
<evidence type="ECO:0000256" key="2">
    <source>
        <dbReference type="ARBA" id="ARBA00004760"/>
    </source>
</evidence>
<keyword evidence="10" id="KW-0012">Acyltransferase</keyword>
<keyword evidence="6" id="KW-0808">Transferase</keyword>
<evidence type="ECO:0000256" key="7">
    <source>
        <dbReference type="ARBA" id="ARBA00022898"/>
    </source>
</evidence>
<dbReference type="SUPFAM" id="SSF53383">
    <property type="entry name" value="PLP-dependent transferases"/>
    <property type="match status" value="1"/>
</dbReference>
<dbReference type="GO" id="GO:0046513">
    <property type="term" value="P:ceramide biosynthetic process"/>
    <property type="evidence" value="ECO:0007669"/>
    <property type="project" value="TreeGrafter"/>
</dbReference>
<reference evidence="14 15" key="1">
    <citation type="journal article" date="2018" name="Front. Microbiol.">
        <title>Prospects for Fungal Bioremediation of Acidic Radioactive Waste Sites: Characterization and Genome Sequence of Rhodotorula taiwanensis MD1149.</title>
        <authorList>
            <person name="Tkavc R."/>
            <person name="Matrosova V.Y."/>
            <person name="Grichenko O.E."/>
            <person name="Gostincar C."/>
            <person name="Volpe R.P."/>
            <person name="Klimenkova P."/>
            <person name="Gaidamakova E.K."/>
            <person name="Zhou C.E."/>
            <person name="Stewart B.J."/>
            <person name="Lyman M.G."/>
            <person name="Malfatti S.A."/>
            <person name="Rubinfeld B."/>
            <person name="Courtot M."/>
            <person name="Singh J."/>
            <person name="Dalgard C.L."/>
            <person name="Hamilton T."/>
            <person name="Frey K.G."/>
            <person name="Gunde-Cimerman N."/>
            <person name="Dugan L."/>
            <person name="Daly M.J."/>
        </authorList>
    </citation>
    <scope>NUCLEOTIDE SEQUENCE [LARGE SCALE GENOMIC DNA]</scope>
    <source>
        <strain evidence="14 15">MD1149</strain>
    </source>
</reference>
<dbReference type="GO" id="GO:0030170">
    <property type="term" value="F:pyridoxal phosphate binding"/>
    <property type="evidence" value="ECO:0007669"/>
    <property type="project" value="InterPro"/>
</dbReference>
<evidence type="ECO:0000256" key="11">
    <source>
        <dbReference type="SAM" id="Coils"/>
    </source>
</evidence>
<protein>
    <recommendedName>
        <fullName evidence="5">serine C-palmitoyltransferase</fullName>
        <ecNumber evidence="5">2.3.1.50</ecNumber>
    </recommendedName>
</protein>
<organism evidence="14 15">
    <name type="scientific">Rhodotorula taiwanensis</name>
    <dbReference type="NCBI Taxonomy" id="741276"/>
    <lineage>
        <taxon>Eukaryota</taxon>
        <taxon>Fungi</taxon>
        <taxon>Dikarya</taxon>
        <taxon>Basidiomycota</taxon>
        <taxon>Pucciniomycotina</taxon>
        <taxon>Microbotryomycetes</taxon>
        <taxon>Sporidiobolales</taxon>
        <taxon>Sporidiobolaceae</taxon>
        <taxon>Rhodotorula</taxon>
    </lineage>
</organism>
<comment type="pathway">
    <text evidence="2">Lipid metabolism; sphingolipid metabolism.</text>
</comment>
<feature type="compositionally biased region" description="Polar residues" evidence="12">
    <location>
        <begin position="489"/>
        <end position="501"/>
    </location>
</feature>
<evidence type="ECO:0000313" key="15">
    <source>
        <dbReference type="Proteomes" id="UP000237144"/>
    </source>
</evidence>
<evidence type="ECO:0000256" key="3">
    <source>
        <dbReference type="ARBA" id="ARBA00004991"/>
    </source>
</evidence>
<accession>A0A2S5BD24</accession>
<dbReference type="GO" id="GO:0016020">
    <property type="term" value="C:membrane"/>
    <property type="evidence" value="ECO:0007669"/>
    <property type="project" value="GOC"/>
</dbReference>
<evidence type="ECO:0000256" key="1">
    <source>
        <dbReference type="ARBA" id="ARBA00001933"/>
    </source>
</evidence>
<feature type="coiled-coil region" evidence="11">
    <location>
        <begin position="534"/>
        <end position="568"/>
    </location>
</feature>
<dbReference type="OrthoDB" id="3168162at2759"/>
<dbReference type="GO" id="GO:0046512">
    <property type="term" value="P:sphingosine biosynthetic process"/>
    <property type="evidence" value="ECO:0007669"/>
    <property type="project" value="TreeGrafter"/>
</dbReference>
<proteinExistence type="inferred from homology"/>
<dbReference type="GO" id="GO:0005783">
    <property type="term" value="C:endoplasmic reticulum"/>
    <property type="evidence" value="ECO:0007669"/>
    <property type="project" value="TreeGrafter"/>
</dbReference>
<dbReference type="GO" id="GO:0004758">
    <property type="term" value="F:serine C-palmitoyltransferase activity"/>
    <property type="evidence" value="ECO:0007669"/>
    <property type="project" value="TreeGrafter"/>
</dbReference>
<feature type="domain" description="Aminotransferase class I/classII large" evidence="13">
    <location>
        <begin position="176"/>
        <end position="428"/>
    </location>
</feature>
<evidence type="ECO:0000313" key="14">
    <source>
        <dbReference type="EMBL" id="POY74641.1"/>
    </source>
</evidence>
<keyword evidence="15" id="KW-1185">Reference proteome</keyword>
<evidence type="ECO:0000256" key="5">
    <source>
        <dbReference type="ARBA" id="ARBA00013220"/>
    </source>
</evidence>
<dbReference type="STRING" id="741276.A0A2S5BD24"/>
<dbReference type="Pfam" id="PF00155">
    <property type="entry name" value="Aminotran_1_2"/>
    <property type="match status" value="1"/>
</dbReference>
<dbReference type="Gene3D" id="3.40.640.10">
    <property type="entry name" value="Type I PLP-dependent aspartate aminotransferase-like (Major domain)"/>
    <property type="match status" value="1"/>
</dbReference>
<comment type="cofactor">
    <cofactor evidence="1">
        <name>pyridoxal 5'-phosphate</name>
        <dbReference type="ChEBI" id="CHEBI:597326"/>
    </cofactor>
</comment>
<dbReference type="InterPro" id="IPR015421">
    <property type="entry name" value="PyrdxlP-dep_Trfase_major"/>
</dbReference>